<feature type="compositionally biased region" description="Low complexity" evidence="1">
    <location>
        <begin position="64"/>
        <end position="103"/>
    </location>
</feature>
<keyword evidence="2" id="KW-0472">Membrane</keyword>
<gene>
    <name evidence="3" type="ORF">ROA7745_03107</name>
</gene>
<dbReference type="RefSeq" id="WP_085801207.1">
    <property type="nucleotide sequence ID" value="NZ_FWXB01000012.1"/>
</dbReference>
<evidence type="ECO:0000256" key="2">
    <source>
        <dbReference type="SAM" id="Phobius"/>
    </source>
</evidence>
<dbReference type="EMBL" id="FWXB01000012">
    <property type="protein sequence ID" value="SMC13262.1"/>
    <property type="molecule type" value="Genomic_DNA"/>
</dbReference>
<evidence type="ECO:0000313" key="4">
    <source>
        <dbReference type="Proteomes" id="UP000193224"/>
    </source>
</evidence>
<keyword evidence="4" id="KW-1185">Reference proteome</keyword>
<evidence type="ECO:0000313" key="3">
    <source>
        <dbReference type="EMBL" id="SMC13262.1"/>
    </source>
</evidence>
<organism evidence="3 4">
    <name type="scientific">Roseovarius aestuarii</name>
    <dbReference type="NCBI Taxonomy" id="475083"/>
    <lineage>
        <taxon>Bacteria</taxon>
        <taxon>Pseudomonadati</taxon>
        <taxon>Pseudomonadota</taxon>
        <taxon>Alphaproteobacteria</taxon>
        <taxon>Rhodobacterales</taxon>
        <taxon>Roseobacteraceae</taxon>
        <taxon>Roseovarius</taxon>
    </lineage>
</organism>
<protein>
    <submittedName>
        <fullName evidence="3">Uncharacterized protein</fullName>
    </submittedName>
</protein>
<feature type="region of interest" description="Disordered" evidence="1">
    <location>
        <begin position="50"/>
        <end position="112"/>
    </location>
</feature>
<dbReference type="AlphaFoldDB" id="A0A1X7BUF7"/>
<evidence type="ECO:0000256" key="1">
    <source>
        <dbReference type="SAM" id="MobiDB-lite"/>
    </source>
</evidence>
<keyword evidence="2" id="KW-1133">Transmembrane helix</keyword>
<name>A0A1X7BUF7_9RHOB</name>
<accession>A0A1X7BUF7</accession>
<feature type="compositionally biased region" description="Gly residues" evidence="1">
    <location>
        <begin position="51"/>
        <end position="63"/>
    </location>
</feature>
<sequence length="165" mass="16745">MSARKKLTRYATGAGTMTAMVMSLLVVPGLLGLSEEQVWIVASAAYAKDGNSGGGNSGSGSGNSGSDNSGSDNSGKGSSNSGKGSSNSGRGKGRGSYSGNNYSGKGGGDAAGRQAAPDIIVRHLNGWVEEILAGIYVVRDAKNRTVIRRSATPTDIMRMNGANNR</sequence>
<dbReference type="Proteomes" id="UP000193224">
    <property type="component" value="Unassembled WGS sequence"/>
</dbReference>
<feature type="transmembrane region" description="Helical" evidence="2">
    <location>
        <begin position="12"/>
        <end position="33"/>
    </location>
</feature>
<reference evidence="3 4" key="1">
    <citation type="submission" date="2017-03" db="EMBL/GenBank/DDBJ databases">
        <authorList>
            <person name="Afonso C.L."/>
            <person name="Miller P.J."/>
            <person name="Scott M.A."/>
            <person name="Spackman E."/>
            <person name="Goraichik I."/>
            <person name="Dimitrov K.M."/>
            <person name="Suarez D.L."/>
            <person name="Swayne D.E."/>
        </authorList>
    </citation>
    <scope>NUCLEOTIDE SEQUENCE [LARGE SCALE GENOMIC DNA]</scope>
    <source>
        <strain evidence="3 4">CECT 7745</strain>
    </source>
</reference>
<keyword evidence="2" id="KW-0812">Transmembrane</keyword>
<proteinExistence type="predicted"/>